<dbReference type="Pfam" id="PF01782">
    <property type="entry name" value="RimM"/>
    <property type="match status" value="1"/>
</dbReference>
<dbReference type="Gene3D" id="2.40.30.60">
    <property type="entry name" value="RimM"/>
    <property type="match status" value="1"/>
</dbReference>
<evidence type="ECO:0000256" key="3">
    <source>
        <dbReference type="ARBA" id="ARBA00022552"/>
    </source>
</evidence>
<evidence type="ECO:0000256" key="5">
    <source>
        <dbReference type="HAMAP-Rule" id="MF_00014"/>
    </source>
</evidence>
<sequence>MRLVVARIGRAHGIRGEVSIEVRTDSPGDRFVAGAVLYPVDGRPPLTVRTVRDHNGTVLLTFAEIGDRTAAEGLRDVVLEADVPDSTGEDDAWYPHELVGLAVVAPDGEPLGEVVGLQNGGAQDLLVVRRPDGERRLVPFVTTLVPEVDVAGGRVVVDAPPGLLEDLPDED</sequence>
<dbReference type="InterPro" id="IPR056792">
    <property type="entry name" value="PRC_RimM"/>
</dbReference>
<feature type="domain" description="Ribosome maturation factor RimM PRC barrel" evidence="7">
    <location>
        <begin position="96"/>
        <end position="163"/>
    </location>
</feature>
<dbReference type="NCBIfam" id="TIGR02273">
    <property type="entry name" value="16S_RimM"/>
    <property type="match status" value="1"/>
</dbReference>
<comment type="function">
    <text evidence="5">An accessory protein needed during the final step in the assembly of 30S ribosomal subunit, possibly for assembly of the head region. Essential for efficient processing of 16S rRNA. May be needed both before and after RbfA during the maturation of 16S rRNA. It has affinity for free ribosomal 30S subunits but not for 70S ribosomes.</text>
</comment>
<evidence type="ECO:0000256" key="4">
    <source>
        <dbReference type="ARBA" id="ARBA00023186"/>
    </source>
</evidence>
<dbReference type="InterPro" id="IPR011961">
    <property type="entry name" value="RimM"/>
</dbReference>
<dbReference type="SUPFAM" id="SSF50447">
    <property type="entry name" value="Translation proteins"/>
    <property type="match status" value="1"/>
</dbReference>
<gene>
    <name evidence="5 8" type="primary">rimM</name>
    <name evidence="8" type="ORF">ACIB24_11870</name>
</gene>
<comment type="domain">
    <text evidence="5">The PRC barrel domain binds ribosomal protein uS19.</text>
</comment>
<protein>
    <recommendedName>
        <fullName evidence="5">Ribosome maturation factor RimM</fullName>
    </recommendedName>
</protein>
<dbReference type="InterPro" id="IPR009000">
    <property type="entry name" value="Transl_B-barrel_sf"/>
</dbReference>
<comment type="subcellular location">
    <subcellularLocation>
        <location evidence="5">Cytoplasm</location>
    </subcellularLocation>
</comment>
<comment type="similarity">
    <text evidence="5">Belongs to the RimM family.</text>
</comment>
<keyword evidence="3 5" id="KW-0698">rRNA processing</keyword>
<dbReference type="Proteomes" id="UP001612915">
    <property type="component" value="Unassembled WGS sequence"/>
</dbReference>
<evidence type="ECO:0000256" key="1">
    <source>
        <dbReference type="ARBA" id="ARBA00022490"/>
    </source>
</evidence>
<dbReference type="Gene3D" id="2.30.30.240">
    <property type="entry name" value="PRC-barrel domain"/>
    <property type="match status" value="1"/>
</dbReference>
<accession>A0ABW8AQ45</accession>
<feature type="domain" description="RimM N-terminal" evidence="6">
    <location>
        <begin position="4"/>
        <end position="81"/>
    </location>
</feature>
<comment type="caution">
    <text evidence="8">The sequence shown here is derived from an EMBL/GenBank/DDBJ whole genome shotgun (WGS) entry which is preliminary data.</text>
</comment>
<evidence type="ECO:0000259" key="7">
    <source>
        <dbReference type="Pfam" id="PF24986"/>
    </source>
</evidence>
<evidence type="ECO:0000313" key="9">
    <source>
        <dbReference type="Proteomes" id="UP001612915"/>
    </source>
</evidence>
<keyword evidence="1 5" id="KW-0963">Cytoplasm</keyword>
<organism evidence="8 9">
    <name type="scientific">Spongisporangium articulatum</name>
    <dbReference type="NCBI Taxonomy" id="3362603"/>
    <lineage>
        <taxon>Bacteria</taxon>
        <taxon>Bacillati</taxon>
        <taxon>Actinomycetota</taxon>
        <taxon>Actinomycetes</taxon>
        <taxon>Kineosporiales</taxon>
        <taxon>Kineosporiaceae</taxon>
        <taxon>Spongisporangium</taxon>
    </lineage>
</organism>
<dbReference type="InterPro" id="IPR002676">
    <property type="entry name" value="RimM_N"/>
</dbReference>
<proteinExistence type="inferred from homology"/>
<evidence type="ECO:0000313" key="8">
    <source>
        <dbReference type="EMBL" id="MFI7587762.1"/>
    </source>
</evidence>
<dbReference type="EMBL" id="JBITLV010000003">
    <property type="protein sequence ID" value="MFI7587762.1"/>
    <property type="molecule type" value="Genomic_DNA"/>
</dbReference>
<reference evidence="8 9" key="1">
    <citation type="submission" date="2024-10" db="EMBL/GenBank/DDBJ databases">
        <title>The Natural Products Discovery Center: Release of the First 8490 Sequenced Strains for Exploring Actinobacteria Biosynthetic Diversity.</title>
        <authorList>
            <person name="Kalkreuter E."/>
            <person name="Kautsar S.A."/>
            <person name="Yang D."/>
            <person name="Bader C.D."/>
            <person name="Teijaro C.N."/>
            <person name="Fluegel L."/>
            <person name="Davis C.M."/>
            <person name="Simpson J.R."/>
            <person name="Lauterbach L."/>
            <person name="Steele A.D."/>
            <person name="Gui C."/>
            <person name="Meng S."/>
            <person name="Li G."/>
            <person name="Viehrig K."/>
            <person name="Ye F."/>
            <person name="Su P."/>
            <person name="Kiefer A.F."/>
            <person name="Nichols A."/>
            <person name="Cepeda A.J."/>
            <person name="Yan W."/>
            <person name="Fan B."/>
            <person name="Jiang Y."/>
            <person name="Adhikari A."/>
            <person name="Zheng C.-J."/>
            <person name="Schuster L."/>
            <person name="Cowan T.M."/>
            <person name="Smanski M.J."/>
            <person name="Chevrette M.G."/>
            <person name="De Carvalho L.P.S."/>
            <person name="Shen B."/>
        </authorList>
    </citation>
    <scope>NUCLEOTIDE SEQUENCE [LARGE SCALE GENOMIC DNA]</scope>
    <source>
        <strain evidence="8 9">NPDC049639</strain>
    </source>
</reference>
<keyword evidence="4 5" id="KW-0143">Chaperone</keyword>
<dbReference type="Pfam" id="PF24986">
    <property type="entry name" value="PRC_RimM"/>
    <property type="match status" value="1"/>
</dbReference>
<dbReference type="HAMAP" id="MF_00014">
    <property type="entry name" value="Ribosome_mat_RimM"/>
    <property type="match status" value="1"/>
</dbReference>
<dbReference type="InterPro" id="IPR036976">
    <property type="entry name" value="RimM_N_sf"/>
</dbReference>
<keyword evidence="9" id="KW-1185">Reference proteome</keyword>
<dbReference type="InterPro" id="IPR011033">
    <property type="entry name" value="PRC_barrel-like_sf"/>
</dbReference>
<name>A0ABW8AQ45_9ACTN</name>
<dbReference type="RefSeq" id="WP_398280045.1">
    <property type="nucleotide sequence ID" value="NZ_JBITLV010000003.1"/>
</dbReference>
<comment type="subunit">
    <text evidence="5">Binds ribosomal protein uS19.</text>
</comment>
<dbReference type="PANTHER" id="PTHR33692">
    <property type="entry name" value="RIBOSOME MATURATION FACTOR RIMM"/>
    <property type="match status" value="1"/>
</dbReference>
<keyword evidence="2 5" id="KW-0690">Ribosome biogenesis</keyword>
<dbReference type="SUPFAM" id="SSF50346">
    <property type="entry name" value="PRC-barrel domain"/>
    <property type="match status" value="1"/>
</dbReference>
<dbReference type="PANTHER" id="PTHR33692:SF1">
    <property type="entry name" value="RIBOSOME MATURATION FACTOR RIMM"/>
    <property type="match status" value="1"/>
</dbReference>
<evidence type="ECO:0000256" key="2">
    <source>
        <dbReference type="ARBA" id="ARBA00022517"/>
    </source>
</evidence>
<evidence type="ECO:0000259" key="6">
    <source>
        <dbReference type="Pfam" id="PF01782"/>
    </source>
</evidence>